<dbReference type="AlphaFoldDB" id="A0A084QAP1"/>
<dbReference type="OrthoDB" id="10307543at2759"/>
<feature type="region of interest" description="Disordered" evidence="1">
    <location>
        <begin position="60"/>
        <end position="137"/>
    </location>
</feature>
<dbReference type="EMBL" id="KL660877">
    <property type="protein sequence ID" value="KFA61026.1"/>
    <property type="molecule type" value="Genomic_DNA"/>
</dbReference>
<dbReference type="Proteomes" id="UP000028524">
    <property type="component" value="Unassembled WGS sequence"/>
</dbReference>
<dbReference type="InParanoid" id="A0A084QAP1"/>
<sequence>MPTKRRCSSRNDRKAKRLKEKALGQETMKHNGDDLLKSVASEHFQDSHTNVEVGIMETQEKATPNVSPAAQPMHPEKSSGLAGVLDQDDFSHCRRTAGGPAGSEHIEPQEDSEDVCQTARPSDHGGSSLKERRHTENAEATLELEKCLDLWNNNSFGAT</sequence>
<dbReference type="HOGENOM" id="CLU_1661946_0_0_1"/>
<feature type="compositionally biased region" description="Basic residues" evidence="1">
    <location>
        <begin position="1"/>
        <end position="19"/>
    </location>
</feature>
<feature type="region of interest" description="Disordered" evidence="1">
    <location>
        <begin position="1"/>
        <end position="21"/>
    </location>
</feature>
<evidence type="ECO:0000313" key="3">
    <source>
        <dbReference type="Proteomes" id="UP000028524"/>
    </source>
</evidence>
<name>A0A084QAP1_STAC4</name>
<proteinExistence type="predicted"/>
<reference evidence="2 3" key="1">
    <citation type="journal article" date="2014" name="BMC Genomics">
        <title>Comparative genome sequencing reveals chemotype-specific gene clusters in the toxigenic black mold Stachybotrys.</title>
        <authorList>
            <person name="Semeiks J."/>
            <person name="Borek D."/>
            <person name="Otwinowski Z."/>
            <person name="Grishin N.V."/>
        </authorList>
    </citation>
    <scope>NUCLEOTIDE SEQUENCE [LARGE SCALE GENOMIC DNA]</scope>
    <source>
        <strain evidence="2 3">IBT 40285</strain>
    </source>
</reference>
<organism evidence="2 3">
    <name type="scientific">Stachybotrys chlorohalonatus (strain IBT 40285)</name>
    <dbReference type="NCBI Taxonomy" id="1283841"/>
    <lineage>
        <taxon>Eukaryota</taxon>
        <taxon>Fungi</taxon>
        <taxon>Dikarya</taxon>
        <taxon>Ascomycota</taxon>
        <taxon>Pezizomycotina</taxon>
        <taxon>Sordariomycetes</taxon>
        <taxon>Hypocreomycetidae</taxon>
        <taxon>Hypocreales</taxon>
        <taxon>Stachybotryaceae</taxon>
        <taxon>Stachybotrys</taxon>
    </lineage>
</organism>
<accession>A0A084QAP1</accession>
<keyword evidence="3" id="KW-1185">Reference proteome</keyword>
<evidence type="ECO:0000313" key="2">
    <source>
        <dbReference type="EMBL" id="KFA61026.1"/>
    </source>
</evidence>
<gene>
    <name evidence="2" type="ORF">S40285_10758</name>
</gene>
<evidence type="ECO:0000256" key="1">
    <source>
        <dbReference type="SAM" id="MobiDB-lite"/>
    </source>
</evidence>
<protein>
    <submittedName>
        <fullName evidence="2">Uncharacterized protein</fullName>
    </submittedName>
</protein>